<dbReference type="Gene3D" id="3.40.190.150">
    <property type="entry name" value="Bordetella uptake gene, domain 1"/>
    <property type="match status" value="1"/>
</dbReference>
<dbReference type="SUPFAM" id="SSF53850">
    <property type="entry name" value="Periplasmic binding protein-like II"/>
    <property type="match status" value="1"/>
</dbReference>
<dbReference type="PANTHER" id="PTHR42928:SF5">
    <property type="entry name" value="BLR1237 PROTEIN"/>
    <property type="match status" value="1"/>
</dbReference>
<dbReference type="InterPro" id="IPR005064">
    <property type="entry name" value="BUG"/>
</dbReference>
<dbReference type="Proteomes" id="UP001501671">
    <property type="component" value="Unassembled WGS sequence"/>
</dbReference>
<dbReference type="Pfam" id="PF03401">
    <property type="entry name" value="TctC"/>
    <property type="match status" value="1"/>
</dbReference>
<dbReference type="InterPro" id="IPR042100">
    <property type="entry name" value="Bug_dom1"/>
</dbReference>
<accession>A0ABP8GKX5</accession>
<dbReference type="CDD" id="cd07012">
    <property type="entry name" value="PBP2_Bug_TTT"/>
    <property type="match status" value="1"/>
</dbReference>
<protein>
    <submittedName>
        <fullName evidence="2">Tripartite tricarboxylate transporter substrate binding protein</fullName>
    </submittedName>
</protein>
<name>A0ABP8GKX5_9BURK</name>
<organism evidence="2 3">
    <name type="scientific">Pigmentiphaga soli</name>
    <dbReference type="NCBI Taxonomy" id="1007095"/>
    <lineage>
        <taxon>Bacteria</taxon>
        <taxon>Pseudomonadati</taxon>
        <taxon>Pseudomonadota</taxon>
        <taxon>Betaproteobacteria</taxon>
        <taxon>Burkholderiales</taxon>
        <taxon>Alcaligenaceae</taxon>
        <taxon>Pigmentiphaga</taxon>
    </lineage>
</organism>
<dbReference type="PANTHER" id="PTHR42928">
    <property type="entry name" value="TRICARBOXYLATE-BINDING PROTEIN"/>
    <property type="match status" value="1"/>
</dbReference>
<proteinExistence type="inferred from homology"/>
<gene>
    <name evidence="2" type="ORF">GCM10023144_09500</name>
</gene>
<dbReference type="Gene3D" id="3.40.190.10">
    <property type="entry name" value="Periplasmic binding protein-like II"/>
    <property type="match status" value="1"/>
</dbReference>
<sequence>MTSSNPADRNEDAVRLIIGFSPRSASDTMASALAPELEKALDRPVVLDRHMGEDGVVAARALMDAPPDGRHLLIVTLGTHALNPAVAAVPPYDPVADFTPVALLMRTPLVLGVAPTLPVSSVAELVALGRSRRLAFGCSAAIGAPRLAAELFGRDAGLDLHAAVYARTEDLYADLAAGRIDASFNNPMTMLPLFREGRARGIATTGPARLPAAPSLPTMAECGFADFAVENWVGIVGPKGLPPARAQALSEAIRAALGTPSMARTFGRLGLDASSSAGAAEFAAYLRDQVARWAPVAPVLRAA</sequence>
<evidence type="ECO:0000313" key="3">
    <source>
        <dbReference type="Proteomes" id="UP001501671"/>
    </source>
</evidence>
<evidence type="ECO:0000313" key="2">
    <source>
        <dbReference type="EMBL" id="GAA4326256.1"/>
    </source>
</evidence>
<reference evidence="3" key="1">
    <citation type="journal article" date="2019" name="Int. J. Syst. Evol. Microbiol.">
        <title>The Global Catalogue of Microorganisms (GCM) 10K type strain sequencing project: providing services to taxonomists for standard genome sequencing and annotation.</title>
        <authorList>
            <consortium name="The Broad Institute Genomics Platform"/>
            <consortium name="The Broad Institute Genome Sequencing Center for Infectious Disease"/>
            <person name="Wu L."/>
            <person name="Ma J."/>
        </authorList>
    </citation>
    <scope>NUCLEOTIDE SEQUENCE [LARGE SCALE GENOMIC DNA]</scope>
    <source>
        <strain evidence="3">JCM 17666</strain>
    </source>
</reference>
<dbReference type="RefSeq" id="WP_345246859.1">
    <property type="nucleotide sequence ID" value="NZ_BAABFO010000003.1"/>
</dbReference>
<evidence type="ECO:0000256" key="1">
    <source>
        <dbReference type="ARBA" id="ARBA00006987"/>
    </source>
</evidence>
<dbReference type="EMBL" id="BAABFO010000003">
    <property type="protein sequence ID" value="GAA4326256.1"/>
    <property type="molecule type" value="Genomic_DNA"/>
</dbReference>
<keyword evidence="3" id="KW-1185">Reference proteome</keyword>
<comment type="caution">
    <text evidence="2">The sequence shown here is derived from an EMBL/GenBank/DDBJ whole genome shotgun (WGS) entry which is preliminary data.</text>
</comment>
<comment type="similarity">
    <text evidence="1">Belongs to the UPF0065 (bug) family.</text>
</comment>